<keyword evidence="10" id="KW-1185">Reference proteome</keyword>
<proteinExistence type="inferred from homology"/>
<feature type="compositionally biased region" description="Basic and acidic residues" evidence="8">
    <location>
        <begin position="590"/>
        <end position="601"/>
    </location>
</feature>
<comment type="subcellular location">
    <subcellularLocation>
        <location evidence="1 7">Nucleus</location>
        <location evidence="1 7">Nucleolus</location>
    </subcellularLocation>
</comment>
<dbReference type="InterPro" id="IPR012173">
    <property type="entry name" value="Mpp10"/>
</dbReference>
<dbReference type="PANTHER" id="PTHR17039:SF0">
    <property type="entry name" value="U3 SMALL NUCLEOLAR RIBONUCLEOPROTEIN PROTEIN MPP10"/>
    <property type="match status" value="1"/>
</dbReference>
<feature type="compositionally biased region" description="Basic and acidic residues" evidence="8">
    <location>
        <begin position="141"/>
        <end position="156"/>
    </location>
</feature>
<comment type="similarity">
    <text evidence="6 7">Belongs to the MPP10 family.</text>
</comment>
<protein>
    <recommendedName>
        <fullName evidence="7">U3 small nucleolar ribonucleoprotein protein MPP10</fullName>
    </recommendedName>
</protein>
<dbReference type="GO" id="GO:0032040">
    <property type="term" value="C:small-subunit processome"/>
    <property type="evidence" value="ECO:0007669"/>
    <property type="project" value="TreeGrafter"/>
</dbReference>
<keyword evidence="4 7" id="KW-0539">Nucleus</keyword>
<feature type="compositionally biased region" description="Polar residues" evidence="8">
    <location>
        <begin position="577"/>
        <end position="586"/>
    </location>
</feature>
<evidence type="ECO:0000256" key="6">
    <source>
        <dbReference type="ARBA" id="ARBA00029455"/>
    </source>
</evidence>
<accession>A0A4C2EB51</accession>
<dbReference type="Proteomes" id="UP000301737">
    <property type="component" value="Unassembled WGS sequence"/>
</dbReference>
<feature type="compositionally biased region" description="Polar residues" evidence="8">
    <location>
        <begin position="500"/>
        <end position="514"/>
    </location>
</feature>
<feature type="compositionally biased region" description="Acidic residues" evidence="8">
    <location>
        <begin position="300"/>
        <end position="309"/>
    </location>
</feature>
<gene>
    <name evidence="9" type="primary">MPP10</name>
    <name evidence="9" type="ORF">ZYGM_001001</name>
</gene>
<evidence type="ECO:0000313" key="10">
    <source>
        <dbReference type="Proteomes" id="UP000301737"/>
    </source>
</evidence>
<comment type="caution">
    <text evidence="9">The sequence shown here is derived from an EMBL/GenBank/DDBJ whole genome shotgun (WGS) entry which is preliminary data.</text>
</comment>
<feature type="compositionally biased region" description="Basic and acidic residues" evidence="8">
    <location>
        <begin position="350"/>
        <end position="360"/>
    </location>
</feature>
<feature type="compositionally biased region" description="Basic and acidic residues" evidence="8">
    <location>
        <begin position="539"/>
        <end position="549"/>
    </location>
</feature>
<feature type="region of interest" description="Disordered" evidence="8">
    <location>
        <begin position="89"/>
        <end position="324"/>
    </location>
</feature>
<keyword evidence="5 7" id="KW-0687">Ribonucleoprotein</keyword>
<feature type="compositionally biased region" description="Basic and acidic residues" evidence="8">
    <location>
        <begin position="520"/>
        <end position="532"/>
    </location>
</feature>
<dbReference type="PIRSF" id="PIRSF017300">
    <property type="entry name" value="snoRNP_Mpp10"/>
    <property type="match status" value="1"/>
</dbReference>
<evidence type="ECO:0000256" key="8">
    <source>
        <dbReference type="SAM" id="MobiDB-lite"/>
    </source>
</evidence>
<feature type="compositionally biased region" description="Basic residues" evidence="8">
    <location>
        <begin position="550"/>
        <end position="561"/>
    </location>
</feature>
<evidence type="ECO:0000256" key="2">
    <source>
        <dbReference type="ARBA" id="ARBA00022517"/>
    </source>
</evidence>
<feature type="compositionally biased region" description="Basic and acidic residues" evidence="8">
    <location>
        <begin position="191"/>
        <end position="205"/>
    </location>
</feature>
<dbReference type="GO" id="GO:0034457">
    <property type="term" value="C:Mpp10 complex"/>
    <property type="evidence" value="ECO:0007669"/>
    <property type="project" value="UniProtKB-UniRule"/>
</dbReference>
<organism evidence="9 10">
    <name type="scientific">Zygosaccharomyces mellis</name>
    <dbReference type="NCBI Taxonomy" id="42258"/>
    <lineage>
        <taxon>Eukaryota</taxon>
        <taxon>Fungi</taxon>
        <taxon>Dikarya</taxon>
        <taxon>Ascomycota</taxon>
        <taxon>Saccharomycotina</taxon>
        <taxon>Saccharomycetes</taxon>
        <taxon>Saccharomycetales</taxon>
        <taxon>Saccharomycetaceae</taxon>
        <taxon>Zygosaccharomyces</taxon>
    </lineage>
</organism>
<dbReference type="GO" id="GO:0006364">
    <property type="term" value="P:rRNA processing"/>
    <property type="evidence" value="ECO:0007669"/>
    <property type="project" value="UniProtKB-KW"/>
</dbReference>
<evidence type="ECO:0000256" key="7">
    <source>
        <dbReference type="PIRNR" id="PIRNR017300"/>
    </source>
</evidence>
<feature type="region of interest" description="Disordered" evidence="8">
    <location>
        <begin position="499"/>
        <end position="617"/>
    </location>
</feature>
<feature type="region of interest" description="Disordered" evidence="8">
    <location>
        <begin position="350"/>
        <end position="369"/>
    </location>
</feature>
<dbReference type="EMBL" id="BIMX01000032">
    <property type="protein sequence ID" value="GCF01411.1"/>
    <property type="molecule type" value="Genomic_DNA"/>
</dbReference>
<dbReference type="GO" id="GO:0005732">
    <property type="term" value="C:sno(s)RNA-containing ribonucleoprotein complex"/>
    <property type="evidence" value="ECO:0007669"/>
    <property type="project" value="UniProtKB-UniRule"/>
</dbReference>
<dbReference type="AlphaFoldDB" id="A0A4C2EB51"/>
<comment type="function">
    <text evidence="7">Involved in nucleolar processing of pre-18S ribosomal RNA.</text>
</comment>
<evidence type="ECO:0000256" key="1">
    <source>
        <dbReference type="ARBA" id="ARBA00004604"/>
    </source>
</evidence>
<dbReference type="Pfam" id="PF04006">
    <property type="entry name" value="Mpp10"/>
    <property type="match status" value="1"/>
</dbReference>
<feature type="compositionally biased region" description="Basic and acidic residues" evidence="8">
    <location>
        <begin position="269"/>
        <end position="283"/>
    </location>
</feature>
<dbReference type="OrthoDB" id="445326at2759"/>
<evidence type="ECO:0000313" key="9">
    <source>
        <dbReference type="EMBL" id="GCF01411.1"/>
    </source>
</evidence>
<evidence type="ECO:0000256" key="4">
    <source>
        <dbReference type="ARBA" id="ARBA00023242"/>
    </source>
</evidence>
<sequence>MSNFSDTLRSEPTKIFSKEPSQALSLVKSYLDDVLSLYKESGSSAKPELNEVITDGLDANQVWWQAKMVIDNVGGELLEKIYDLKSEVHHDDGKEDNGSSSEGDVLEQESQESGDSEDDSDQVLQNKGSENEEDEKDDEKDEKNAGKLQEIERYNDNSRSNDSSDEDKGKLEEKEAYEESDGGSVSSSEKSSNEADYSKPEKKSLNDGFFNIDEFNRQTLEAEEGNSNEEEDDEIDYFGDLPSEDGEEALYYNDFFDEPSSQNHTKKKTNNENPKKQQENHDFTEEDYDAAVDSAKLDLFADDDEEPDGTNENTGSEKALSTFEKQQLNIQRQIEQLEKEAVAEKKWALKGEAQSKDRPQDALLEEEVEFDRTSKPVPVITTEVTESLEDMIRSRIKDKKFNDLPRRVMTGSDQKSYKPEFQLSDQKSSKSLAELYEDDYKGVVEDTVISEELEKEHNEISEMFNSLFYKLDALSSAHFIPKPSKKSLEVRVETPAVSMEETQPLTMSTEQSLAPQEIYRVGKGENPNEVKLKNGMPVAKEELTRDDKQRLRRAMKRRKASSNRGEQEKKRSKKDATISTLSSAKNVTVIDKKGEKHDVRGNVKGTKGTENINKIKL</sequence>
<reference evidence="9 10" key="1">
    <citation type="submission" date="2019-01" db="EMBL/GenBank/DDBJ databases">
        <title>Draft Genome Sequencing of Zygosaccharomyces mellis Ca-7.</title>
        <authorList>
            <person name="Shiwa Y."/>
            <person name="Kanesaki Y."/>
            <person name="Ishige T."/>
            <person name="Mura K."/>
            <person name="Hori T."/>
            <person name="Tamura T."/>
        </authorList>
    </citation>
    <scope>NUCLEOTIDE SEQUENCE [LARGE SCALE GENOMIC DNA]</scope>
    <source>
        <strain evidence="9 10">Ca-7</strain>
    </source>
</reference>
<feature type="compositionally biased region" description="Acidic residues" evidence="8">
    <location>
        <begin position="131"/>
        <end position="140"/>
    </location>
</feature>
<feature type="compositionally biased region" description="Acidic residues" evidence="8">
    <location>
        <begin position="104"/>
        <end position="121"/>
    </location>
</feature>
<feature type="compositionally biased region" description="Acidic residues" evidence="8">
    <location>
        <begin position="221"/>
        <end position="248"/>
    </location>
</feature>
<feature type="compositionally biased region" description="Polar residues" evidence="8">
    <location>
        <begin position="608"/>
        <end position="617"/>
    </location>
</feature>
<evidence type="ECO:0000256" key="5">
    <source>
        <dbReference type="ARBA" id="ARBA00023274"/>
    </source>
</evidence>
<evidence type="ECO:0000256" key="3">
    <source>
        <dbReference type="ARBA" id="ARBA00022552"/>
    </source>
</evidence>
<keyword evidence="2 7" id="KW-0690">Ribosome biogenesis</keyword>
<keyword evidence="3 7" id="KW-0698">rRNA processing</keyword>
<name>A0A4C2EB51_9SACH</name>
<dbReference type="PANTHER" id="PTHR17039">
    <property type="entry name" value="U3 SMALL NUCLEOLAR RIBONUCLEOPROTEIN PROTEIN MPP10"/>
    <property type="match status" value="1"/>
</dbReference>
<feature type="region of interest" description="Disordered" evidence="8">
    <location>
        <begin position="403"/>
        <end position="425"/>
    </location>
</feature>